<evidence type="ECO:0000256" key="7">
    <source>
        <dbReference type="SAM" id="MobiDB-lite"/>
    </source>
</evidence>
<comment type="similarity">
    <text evidence="6">Belongs to the NFYC/HAP5 subunit family.</text>
</comment>
<keyword evidence="3" id="KW-0238">DNA-binding</keyword>
<evidence type="ECO:0000256" key="4">
    <source>
        <dbReference type="ARBA" id="ARBA00023163"/>
    </source>
</evidence>
<evidence type="ECO:0000259" key="8">
    <source>
        <dbReference type="Pfam" id="PF00808"/>
    </source>
</evidence>
<dbReference type="GO" id="GO:0000978">
    <property type="term" value="F:RNA polymerase II cis-regulatory region sequence-specific DNA binding"/>
    <property type="evidence" value="ECO:0007669"/>
    <property type="project" value="TreeGrafter"/>
</dbReference>
<feature type="domain" description="Transcription factor CBF/NF-Y/archaeal histone" evidence="8">
    <location>
        <begin position="457"/>
        <end position="519"/>
    </location>
</feature>
<organism evidence="9 10">
    <name type="scientific">Albugo candida</name>
    <dbReference type="NCBI Taxonomy" id="65357"/>
    <lineage>
        <taxon>Eukaryota</taxon>
        <taxon>Sar</taxon>
        <taxon>Stramenopiles</taxon>
        <taxon>Oomycota</taxon>
        <taxon>Peronosporomycetes</taxon>
        <taxon>Albuginales</taxon>
        <taxon>Albuginaceae</taxon>
        <taxon>Albugo</taxon>
    </lineage>
</organism>
<evidence type="ECO:0000256" key="6">
    <source>
        <dbReference type="ARBA" id="ARBA00038129"/>
    </source>
</evidence>
<comment type="subcellular location">
    <subcellularLocation>
        <location evidence="1">Nucleus</location>
    </subcellularLocation>
</comment>
<evidence type="ECO:0000313" key="9">
    <source>
        <dbReference type="EMBL" id="CCI40368.1"/>
    </source>
</evidence>
<dbReference type="EMBL" id="CAIX01000008">
    <property type="protein sequence ID" value="CCI40368.1"/>
    <property type="molecule type" value="Genomic_DNA"/>
</dbReference>
<evidence type="ECO:0000256" key="3">
    <source>
        <dbReference type="ARBA" id="ARBA00023125"/>
    </source>
</evidence>
<feature type="compositionally biased region" description="Polar residues" evidence="7">
    <location>
        <begin position="93"/>
        <end position="102"/>
    </location>
</feature>
<protein>
    <recommendedName>
        <fullName evidence="8">Transcription factor CBF/NF-Y/archaeal histone domain-containing protein</fullName>
    </recommendedName>
</protein>
<dbReference type="SUPFAM" id="SSF47113">
    <property type="entry name" value="Histone-fold"/>
    <property type="match status" value="1"/>
</dbReference>
<evidence type="ECO:0000256" key="5">
    <source>
        <dbReference type="ARBA" id="ARBA00023242"/>
    </source>
</evidence>
<dbReference type="Proteomes" id="UP000053237">
    <property type="component" value="Unassembled WGS sequence"/>
</dbReference>
<dbReference type="InterPro" id="IPR009072">
    <property type="entry name" value="Histone-fold"/>
</dbReference>
<accession>A0A024G237</accession>
<dbReference type="InterPro" id="IPR050568">
    <property type="entry name" value="Transcr_DNA_Rep_Reg"/>
</dbReference>
<dbReference type="GO" id="GO:0000981">
    <property type="term" value="F:DNA-binding transcription factor activity, RNA polymerase II-specific"/>
    <property type="evidence" value="ECO:0007669"/>
    <property type="project" value="TreeGrafter"/>
</dbReference>
<name>A0A024G237_9STRA</name>
<dbReference type="OrthoDB" id="1272441at2759"/>
<evidence type="ECO:0000256" key="1">
    <source>
        <dbReference type="ARBA" id="ARBA00004123"/>
    </source>
</evidence>
<evidence type="ECO:0000313" key="10">
    <source>
        <dbReference type="Proteomes" id="UP000053237"/>
    </source>
</evidence>
<keyword evidence="10" id="KW-1185">Reference proteome</keyword>
<dbReference type="STRING" id="65357.A0A024G237"/>
<dbReference type="GO" id="GO:0005634">
    <property type="term" value="C:nucleus"/>
    <property type="evidence" value="ECO:0007669"/>
    <property type="project" value="UniProtKB-SubCell"/>
</dbReference>
<comment type="caution">
    <text evidence="9">The sequence shown here is derived from an EMBL/GenBank/DDBJ whole genome shotgun (WGS) entry which is preliminary data.</text>
</comment>
<proteinExistence type="inferred from homology"/>
<dbReference type="CDD" id="cd22908">
    <property type="entry name" value="HFD_NFYC-like"/>
    <property type="match status" value="1"/>
</dbReference>
<sequence>MRFLLLKDRQIFTRLFQSASCITQPTRRIKHDSSVVCAILSLSTQSMSSRLIEAKFRALDEAIEGMNKSKQVAPEAFRKAFSRQRNIHINRLPKSTLNSTRADSQRPERPKSSSWSREGNWKVGGPASPLIESARNLPKRCTSAGQRKAIKNWFAPSSNNTPSIVKPKTVIEAFRSSELNDSITISHDLPISDPSFYHFEIRLDHPRNLQGWLFHGRFTDISDPKKPTVELWNLQVDEYNFVKFHDRFLTQNFFDPFRYFTHIKSNEQLYMHELHVELYATSPVRHRVVNTIISFTHEKDIHSSSIDFDQITSTVQSNRYGVNRNQDAHIEITEDEQHSIGKRADIVIREHTVHYPMQKSTVFSIEEAKLELVKMRKSIKTSELAFSVLICNWLLSSQSGRYQLLVLKGDLEARRKRNWNHHIQLEQQLKTFWTKQLAQMEQLEVGSEQDFKNHNDLPLARIKRIMKSDEDVRMISAEAPVLFAKACEMFILELTLRSWSYSERNKRRTLQKEDIQTAIRNTDIFDFLVDVIN</sequence>
<dbReference type="FunFam" id="1.10.20.10:FF:000006">
    <property type="entry name" value="Nuclear transcription factor Y subunit gamma"/>
    <property type="match status" value="1"/>
</dbReference>
<evidence type="ECO:0000256" key="2">
    <source>
        <dbReference type="ARBA" id="ARBA00023015"/>
    </source>
</evidence>
<dbReference type="PANTHER" id="PTHR10252:SF8">
    <property type="entry name" value="NUCLEAR TRANSCRIPTION FACTOR Y SUBUNIT GAMMA"/>
    <property type="match status" value="1"/>
</dbReference>
<dbReference type="Gene3D" id="1.10.20.10">
    <property type="entry name" value="Histone, subunit A"/>
    <property type="match status" value="1"/>
</dbReference>
<dbReference type="InterPro" id="IPR003958">
    <property type="entry name" value="CBFA_NFYB_domain"/>
</dbReference>
<feature type="region of interest" description="Disordered" evidence="7">
    <location>
        <begin position="92"/>
        <end position="134"/>
    </location>
</feature>
<dbReference type="InParanoid" id="A0A024G237"/>
<dbReference type="AlphaFoldDB" id="A0A024G237"/>
<gene>
    <name evidence="9" type="ORF">BN9_011520</name>
</gene>
<dbReference type="Pfam" id="PF00808">
    <property type="entry name" value="CBFD_NFYB_HMF"/>
    <property type="match status" value="1"/>
</dbReference>
<keyword evidence="5" id="KW-0539">Nucleus</keyword>
<dbReference type="PANTHER" id="PTHR10252">
    <property type="entry name" value="HISTONE-LIKE TRANSCRIPTION FACTOR CCAAT-RELATED"/>
    <property type="match status" value="1"/>
</dbReference>
<reference evidence="9 10" key="1">
    <citation type="submission" date="2012-05" db="EMBL/GenBank/DDBJ databases">
        <title>Recombination and specialization in a pathogen metapopulation.</title>
        <authorList>
            <person name="Gardiner A."/>
            <person name="Kemen E."/>
            <person name="Schultz-Larsen T."/>
            <person name="MacLean D."/>
            <person name="Van Oosterhout C."/>
            <person name="Jones J.D.G."/>
        </authorList>
    </citation>
    <scope>NUCLEOTIDE SEQUENCE [LARGE SCALE GENOMIC DNA]</scope>
    <source>
        <strain evidence="9 10">Ac Nc2</strain>
    </source>
</reference>
<dbReference type="GO" id="GO:0046982">
    <property type="term" value="F:protein heterodimerization activity"/>
    <property type="evidence" value="ECO:0007669"/>
    <property type="project" value="InterPro"/>
</dbReference>
<keyword evidence="4" id="KW-0804">Transcription</keyword>
<keyword evidence="2" id="KW-0805">Transcription regulation</keyword>